<dbReference type="SUPFAM" id="SSF52540">
    <property type="entry name" value="P-loop containing nucleoside triphosphate hydrolases"/>
    <property type="match status" value="1"/>
</dbReference>
<evidence type="ECO:0000313" key="5">
    <source>
        <dbReference type="EMBL" id="AQS60506.1"/>
    </source>
</evidence>
<dbReference type="Pfam" id="PF00437">
    <property type="entry name" value="T2SSE"/>
    <property type="match status" value="1"/>
</dbReference>
<dbReference type="Pfam" id="PF05157">
    <property type="entry name" value="MshEN"/>
    <property type="match status" value="1"/>
</dbReference>
<evidence type="ECO:0000256" key="2">
    <source>
        <dbReference type="ARBA" id="ARBA00022741"/>
    </source>
</evidence>
<dbReference type="FunFam" id="3.30.300.160:FF:000002">
    <property type="entry name" value="Type II secretion system protein E"/>
    <property type="match status" value="1"/>
</dbReference>
<sequence length="550" mass="61439">MLIEKNIITEEQLKEALQIQRNTGERLGRILINLGYATERDITNMLEAQLGIPQVAPGYWLNHELMELIPEHIVRRYKAIPVAKDDHILTVALADPLNLVAIDDLRLITGLEIDTVLASERDIEYALQKFYGMPDLERELQDFEIVENQALQLEQPDDMMDEAPIVKLVNSIIMQAINEKASDIHVEPFDNGVRVRYRIDGILREGMVLPKRSRASLASRFKILSQLNIAEKRVPQDGRIKIKYGERELDLRISTMPTVFGEKVVIRVLDKANQITGIEQLGFSAENKLKFQKLLNAPYGMLLITGPTGSGKTTTLYTALTHINDIEKNIITIEDPVEYLLEGINQTQINPKAGLSFASGLRAMLRQDPDIIMIGEIRDKETAEIAIRAANTGHLVLSTLHTNDASGALTRLLDMGIEPFLVSSSVLGVVAQRLTRRTCQHCLQEYTPAPDSPERIFMGVGPNEPVRLFKGKGCQVCGNTGYRGRMAIQEVLTVTSEIRKLVNEKASSDEIKRQALQQGMVTLKEDGIAKALKGLTTLAEVMRAAYSEED</sequence>
<dbReference type="InterPro" id="IPR007831">
    <property type="entry name" value="T2SS_GspE_N"/>
</dbReference>
<evidence type="ECO:0000256" key="3">
    <source>
        <dbReference type="ARBA" id="ARBA00022840"/>
    </source>
</evidence>
<dbReference type="InterPro" id="IPR037257">
    <property type="entry name" value="T2SS_E_N_sf"/>
</dbReference>
<organism evidence="5 6">
    <name type="scientific">Desulforamulus ferrireducens</name>
    <dbReference type="NCBI Taxonomy" id="1833852"/>
    <lineage>
        <taxon>Bacteria</taxon>
        <taxon>Bacillati</taxon>
        <taxon>Bacillota</taxon>
        <taxon>Clostridia</taxon>
        <taxon>Eubacteriales</taxon>
        <taxon>Peptococcaceae</taxon>
        <taxon>Desulforamulus</taxon>
    </lineage>
</organism>
<dbReference type="GO" id="GO:0005886">
    <property type="term" value="C:plasma membrane"/>
    <property type="evidence" value="ECO:0007669"/>
    <property type="project" value="TreeGrafter"/>
</dbReference>
<dbReference type="FunFam" id="3.30.450.90:FF:000001">
    <property type="entry name" value="Type II secretion system ATPase GspE"/>
    <property type="match status" value="1"/>
</dbReference>
<dbReference type="Proteomes" id="UP000189464">
    <property type="component" value="Chromosome"/>
</dbReference>
<comment type="similarity">
    <text evidence="1">Belongs to the GSP E family.</text>
</comment>
<name>A0A1S6J0G0_9FIRM</name>
<dbReference type="FunFam" id="3.40.50.300:FF:000398">
    <property type="entry name" value="Type IV pilus assembly ATPase PilB"/>
    <property type="match status" value="1"/>
</dbReference>
<dbReference type="InterPro" id="IPR001482">
    <property type="entry name" value="T2SS/T4SS_dom"/>
</dbReference>
<dbReference type="PANTHER" id="PTHR30258">
    <property type="entry name" value="TYPE II SECRETION SYSTEM PROTEIN GSPE-RELATED"/>
    <property type="match status" value="1"/>
</dbReference>
<keyword evidence="6" id="KW-1185">Reference proteome</keyword>
<dbReference type="InterPro" id="IPR027417">
    <property type="entry name" value="P-loop_NTPase"/>
</dbReference>
<dbReference type="KEGG" id="dfg:B0537_04860"/>
<dbReference type="GO" id="GO:0016887">
    <property type="term" value="F:ATP hydrolysis activity"/>
    <property type="evidence" value="ECO:0007669"/>
    <property type="project" value="TreeGrafter"/>
</dbReference>
<dbReference type="InterPro" id="IPR003593">
    <property type="entry name" value="AAA+_ATPase"/>
</dbReference>
<keyword evidence="2" id="KW-0547">Nucleotide-binding</keyword>
<dbReference type="Gene3D" id="3.30.300.160">
    <property type="entry name" value="Type II secretion system, protein E, N-terminal domain"/>
    <property type="match status" value="1"/>
</dbReference>
<dbReference type="AlphaFoldDB" id="A0A1S6J0G0"/>
<dbReference type="SUPFAM" id="SSF160246">
    <property type="entry name" value="EspE N-terminal domain-like"/>
    <property type="match status" value="1"/>
</dbReference>
<feature type="domain" description="Bacterial type II secretion system protein E" evidence="4">
    <location>
        <begin position="365"/>
        <end position="379"/>
    </location>
</feature>
<gene>
    <name evidence="5" type="ORF">B0537_04860</name>
</gene>
<evidence type="ECO:0000313" key="6">
    <source>
        <dbReference type="Proteomes" id="UP000189464"/>
    </source>
</evidence>
<proteinExistence type="inferred from homology"/>
<keyword evidence="3" id="KW-0067">ATP-binding</keyword>
<accession>A0A1S6J0G0</accession>
<dbReference type="CDD" id="cd01129">
    <property type="entry name" value="PulE-GspE-like"/>
    <property type="match status" value="1"/>
</dbReference>
<dbReference type="STRING" id="1833852.B0537_04860"/>
<dbReference type="EMBL" id="CP019698">
    <property type="protein sequence ID" value="AQS60506.1"/>
    <property type="molecule type" value="Genomic_DNA"/>
</dbReference>
<evidence type="ECO:0000256" key="1">
    <source>
        <dbReference type="ARBA" id="ARBA00006611"/>
    </source>
</evidence>
<protein>
    <submittedName>
        <fullName evidence="5">Type II secretion system protein GspE</fullName>
    </submittedName>
</protein>
<dbReference type="PANTHER" id="PTHR30258:SF1">
    <property type="entry name" value="PROTEIN TRANSPORT PROTEIN HOFB HOMOLOG"/>
    <property type="match status" value="1"/>
</dbReference>
<evidence type="ECO:0000259" key="4">
    <source>
        <dbReference type="PROSITE" id="PS00662"/>
    </source>
</evidence>
<reference evidence="5 6" key="1">
    <citation type="journal article" date="2016" name="Int. J. Syst. Evol. Microbiol.">
        <title>Desulfotomaculum ferrireducens sp. nov., a moderately thermophilic sulfate-reducing and dissimilatory Fe(III)-reducing bacterium isolated from compost.</title>
        <authorList>
            <person name="Yang G."/>
            <person name="Guo J."/>
            <person name="Zhuang L."/>
            <person name="Yuan Y."/>
            <person name="Zhou S."/>
        </authorList>
    </citation>
    <scope>NUCLEOTIDE SEQUENCE [LARGE SCALE GENOMIC DNA]</scope>
    <source>
        <strain evidence="5 6">GSS09</strain>
    </source>
</reference>
<dbReference type="PROSITE" id="PS00662">
    <property type="entry name" value="T2SP_E"/>
    <property type="match status" value="1"/>
</dbReference>
<dbReference type="Gene3D" id="3.30.450.90">
    <property type="match status" value="1"/>
</dbReference>
<dbReference type="GO" id="GO:0005524">
    <property type="term" value="F:ATP binding"/>
    <property type="evidence" value="ECO:0007669"/>
    <property type="project" value="UniProtKB-KW"/>
</dbReference>
<dbReference type="Gene3D" id="3.40.50.300">
    <property type="entry name" value="P-loop containing nucleotide triphosphate hydrolases"/>
    <property type="match status" value="1"/>
</dbReference>
<dbReference type="SMART" id="SM00382">
    <property type="entry name" value="AAA"/>
    <property type="match status" value="1"/>
</dbReference>